<dbReference type="AlphaFoldDB" id="A0A482WYT9"/>
<gene>
    <name evidence="2" type="ORF">LSTR_LSTR006097</name>
</gene>
<sequence length="97" mass="10769">MSRAEQSRAEQIWCELIVEENRPCGYGRHLLGGNEDIITPPANGTAWDRHCTVLPCYAMLRSALLALQAFKLAAPQDSNIGPPPDKQHSAIFLMNDH</sequence>
<keyword evidence="3" id="KW-1185">Reference proteome</keyword>
<proteinExistence type="predicted"/>
<dbReference type="EMBL" id="QKKF02022243">
    <property type="protein sequence ID" value="RZF38502.1"/>
    <property type="molecule type" value="Genomic_DNA"/>
</dbReference>
<accession>A0A482WYT9</accession>
<dbReference type="OrthoDB" id="6615202at2759"/>
<evidence type="ECO:0000313" key="2">
    <source>
        <dbReference type="EMBL" id="RZF38502.1"/>
    </source>
</evidence>
<reference evidence="2 3" key="1">
    <citation type="journal article" date="2017" name="Gigascience">
        <title>Genome sequence of the small brown planthopper, Laodelphax striatellus.</title>
        <authorList>
            <person name="Zhu J."/>
            <person name="Jiang F."/>
            <person name="Wang X."/>
            <person name="Yang P."/>
            <person name="Bao Y."/>
            <person name="Zhao W."/>
            <person name="Wang W."/>
            <person name="Lu H."/>
            <person name="Wang Q."/>
            <person name="Cui N."/>
            <person name="Li J."/>
            <person name="Chen X."/>
            <person name="Luo L."/>
            <person name="Yu J."/>
            <person name="Kang L."/>
            <person name="Cui F."/>
        </authorList>
    </citation>
    <scope>NUCLEOTIDE SEQUENCE [LARGE SCALE GENOMIC DNA]</scope>
    <source>
        <strain evidence="2">Lst14</strain>
    </source>
</reference>
<dbReference type="InParanoid" id="A0A482WYT9"/>
<evidence type="ECO:0000256" key="1">
    <source>
        <dbReference type="SAM" id="MobiDB-lite"/>
    </source>
</evidence>
<comment type="caution">
    <text evidence="2">The sequence shown here is derived from an EMBL/GenBank/DDBJ whole genome shotgun (WGS) entry which is preliminary data.</text>
</comment>
<protein>
    <submittedName>
        <fullName evidence="2">Uncharacterized protein</fullName>
    </submittedName>
</protein>
<feature type="region of interest" description="Disordered" evidence="1">
    <location>
        <begin position="76"/>
        <end position="97"/>
    </location>
</feature>
<evidence type="ECO:0000313" key="3">
    <source>
        <dbReference type="Proteomes" id="UP000291343"/>
    </source>
</evidence>
<dbReference type="Proteomes" id="UP000291343">
    <property type="component" value="Unassembled WGS sequence"/>
</dbReference>
<name>A0A482WYT9_LAOST</name>
<organism evidence="2 3">
    <name type="scientific">Laodelphax striatellus</name>
    <name type="common">Small brown planthopper</name>
    <name type="synonym">Delphax striatella</name>
    <dbReference type="NCBI Taxonomy" id="195883"/>
    <lineage>
        <taxon>Eukaryota</taxon>
        <taxon>Metazoa</taxon>
        <taxon>Ecdysozoa</taxon>
        <taxon>Arthropoda</taxon>
        <taxon>Hexapoda</taxon>
        <taxon>Insecta</taxon>
        <taxon>Pterygota</taxon>
        <taxon>Neoptera</taxon>
        <taxon>Paraneoptera</taxon>
        <taxon>Hemiptera</taxon>
        <taxon>Auchenorrhyncha</taxon>
        <taxon>Fulgoroidea</taxon>
        <taxon>Delphacidae</taxon>
        <taxon>Criomorphinae</taxon>
        <taxon>Laodelphax</taxon>
    </lineage>
</organism>